<organism evidence="4 5">
    <name type="scientific">Phaseolus coccineus</name>
    <name type="common">Scarlet runner bean</name>
    <name type="synonym">Phaseolus multiflorus</name>
    <dbReference type="NCBI Taxonomy" id="3886"/>
    <lineage>
        <taxon>Eukaryota</taxon>
        <taxon>Viridiplantae</taxon>
        <taxon>Streptophyta</taxon>
        <taxon>Embryophyta</taxon>
        <taxon>Tracheophyta</taxon>
        <taxon>Spermatophyta</taxon>
        <taxon>Magnoliopsida</taxon>
        <taxon>eudicotyledons</taxon>
        <taxon>Gunneridae</taxon>
        <taxon>Pentapetalae</taxon>
        <taxon>rosids</taxon>
        <taxon>fabids</taxon>
        <taxon>Fabales</taxon>
        <taxon>Fabaceae</taxon>
        <taxon>Papilionoideae</taxon>
        <taxon>50 kb inversion clade</taxon>
        <taxon>NPAAA clade</taxon>
        <taxon>indigoferoid/millettioid clade</taxon>
        <taxon>Phaseoleae</taxon>
        <taxon>Phaseolus</taxon>
    </lineage>
</organism>
<evidence type="ECO:0000313" key="4">
    <source>
        <dbReference type="EMBL" id="KAK7368599.1"/>
    </source>
</evidence>
<proteinExistence type="inferred from homology"/>
<gene>
    <name evidence="4" type="ORF">VNO80_10627</name>
</gene>
<name>A0AAN9RET0_PHACN</name>
<dbReference type="Pfam" id="PF03407">
    <property type="entry name" value="Nucleotid_trans"/>
    <property type="match status" value="1"/>
</dbReference>
<evidence type="ECO:0000313" key="5">
    <source>
        <dbReference type="Proteomes" id="UP001374584"/>
    </source>
</evidence>
<evidence type="ECO:0000259" key="3">
    <source>
        <dbReference type="Pfam" id="PF03407"/>
    </source>
</evidence>
<dbReference type="GO" id="GO:0010306">
    <property type="term" value="P:rhamnogalacturonan II biosynthetic process"/>
    <property type="evidence" value="ECO:0007669"/>
    <property type="project" value="TreeGrafter"/>
</dbReference>
<keyword evidence="2" id="KW-0808">Transferase</keyword>
<dbReference type="PANTHER" id="PTHR47032">
    <property type="entry name" value="UDP-D-XYLOSE:L-FUCOSE ALPHA-1,3-D-XYLOSYLTRANSFERASE-RELATED"/>
    <property type="match status" value="1"/>
</dbReference>
<reference evidence="4 5" key="1">
    <citation type="submission" date="2024-01" db="EMBL/GenBank/DDBJ databases">
        <title>The genomes of 5 underutilized Papilionoideae crops provide insights into root nodulation and disease resistanc.</title>
        <authorList>
            <person name="Jiang F."/>
        </authorList>
    </citation>
    <scope>NUCLEOTIDE SEQUENCE [LARGE SCALE GENOMIC DNA]</scope>
    <source>
        <strain evidence="4">JINMINGXINNONG_FW02</strain>
        <tissue evidence="4">Leaves</tissue>
    </source>
</reference>
<feature type="domain" description="Nucleotide-diphospho-sugar transferase" evidence="3">
    <location>
        <begin position="121"/>
        <end position="337"/>
    </location>
</feature>
<keyword evidence="2" id="KW-0961">Cell wall biogenesis/degradation</keyword>
<keyword evidence="2" id="KW-0812">Transmembrane</keyword>
<dbReference type="GO" id="GO:0000139">
    <property type="term" value="C:Golgi membrane"/>
    <property type="evidence" value="ECO:0007669"/>
    <property type="project" value="UniProtKB-SubCell"/>
</dbReference>
<dbReference type="InterPro" id="IPR005069">
    <property type="entry name" value="Nucl-diP-sugar_transferase"/>
</dbReference>
<comment type="caution">
    <text evidence="4">The sequence shown here is derived from an EMBL/GenBank/DDBJ whole genome shotgun (WGS) entry which is preliminary data.</text>
</comment>
<keyword evidence="5" id="KW-1185">Reference proteome</keyword>
<keyword evidence="2" id="KW-0735">Signal-anchor</keyword>
<keyword evidence="2" id="KW-0472">Membrane</keyword>
<comment type="similarity">
    <text evidence="1 2">Belongs to the glycosyltransferase 77 family.</text>
</comment>
<dbReference type="InterPro" id="IPR029044">
    <property type="entry name" value="Nucleotide-diphossugar_trans"/>
</dbReference>
<evidence type="ECO:0000256" key="2">
    <source>
        <dbReference type="RuleBase" id="RU363055"/>
    </source>
</evidence>
<accession>A0AAN9RET0</accession>
<dbReference type="EC" id="2.4.2.-" evidence="2"/>
<keyword evidence="2" id="KW-0333">Golgi apparatus</keyword>
<keyword evidence="2" id="KW-0328">Glycosyltransferase</keyword>
<dbReference type="InterPro" id="IPR052636">
    <property type="entry name" value="UDP-D-xylose:L-fucose_XylT"/>
</dbReference>
<dbReference type="GO" id="GO:0035252">
    <property type="term" value="F:UDP-xylosyltransferase activity"/>
    <property type="evidence" value="ECO:0007669"/>
    <property type="project" value="TreeGrafter"/>
</dbReference>
<sequence length="357" mass="40293">MSSFLHQRSLQNPFSNPFPISAPSSANTKRPFSSILGPTTLLALLSLVVIVGVFCPWVGVPQAFSFTSTSTSASKWDHYTLEQALSFVARNGSVIVCIVSQPYLPFLNNWLISITMQNRQDMVLVIAEDYASLHQVNDLWPGHAVLIPPVLDAEAAHKFGSQGFFNFTARRPSHLLKILELGYSVMYNDVDMVWLADPFPYLLGNHDVYFTDDMTAIKPLNHSHDLPPPGKKGRPYICSCMIFLRPTDAAKLVLKKWIEELQIQPWSKTVKSNDQPAFNWALMKIAKEVDLYLLPQAAFPTGGLYFKNKTWVKETKGNHVIIHNNYIVGFEKKIKRFRDYGLWLVDDHAQESPLGAL</sequence>
<dbReference type="AlphaFoldDB" id="A0AAN9RET0"/>
<keyword evidence="2" id="KW-1133">Transmembrane helix</keyword>
<dbReference type="Proteomes" id="UP001374584">
    <property type="component" value="Unassembled WGS sequence"/>
</dbReference>
<dbReference type="PANTHER" id="PTHR47032:SF1">
    <property type="entry name" value="UDP-D-XYLOSE:L-FUCOSE ALPHA-1,3-D-XYLOSYLTRANSFERASE-RELATED"/>
    <property type="match status" value="1"/>
</dbReference>
<evidence type="ECO:0000256" key="1">
    <source>
        <dbReference type="ARBA" id="ARBA00007033"/>
    </source>
</evidence>
<comment type="subcellular location">
    <subcellularLocation>
        <location evidence="2">Golgi apparatus membrane</location>
        <topology evidence="2">Single-pass type II membrane protein</topology>
    </subcellularLocation>
</comment>
<dbReference type="SUPFAM" id="SSF53448">
    <property type="entry name" value="Nucleotide-diphospho-sugar transferases"/>
    <property type="match status" value="1"/>
</dbReference>
<dbReference type="EMBL" id="JAYMYR010000004">
    <property type="protein sequence ID" value="KAK7368599.1"/>
    <property type="molecule type" value="Genomic_DNA"/>
</dbReference>
<feature type="transmembrane region" description="Helical" evidence="2">
    <location>
        <begin position="35"/>
        <end position="59"/>
    </location>
</feature>
<protein>
    <recommendedName>
        <fullName evidence="2">Glycosyltransferase</fullName>
        <ecNumber evidence="2">2.4.2.-</ecNumber>
    </recommendedName>
</protein>